<dbReference type="EMBL" id="VSRR010072604">
    <property type="protein sequence ID" value="MPC86823.1"/>
    <property type="molecule type" value="Genomic_DNA"/>
</dbReference>
<name>A0A5B7IX44_PORTR</name>
<reference evidence="2 3" key="1">
    <citation type="submission" date="2019-05" db="EMBL/GenBank/DDBJ databases">
        <title>Another draft genome of Portunus trituberculatus and its Hox gene families provides insights of decapod evolution.</title>
        <authorList>
            <person name="Jeong J.-H."/>
            <person name="Song I."/>
            <person name="Kim S."/>
            <person name="Choi T."/>
            <person name="Kim D."/>
            <person name="Ryu S."/>
            <person name="Kim W."/>
        </authorList>
    </citation>
    <scope>NUCLEOTIDE SEQUENCE [LARGE SCALE GENOMIC DNA]</scope>
    <source>
        <tissue evidence="2">Muscle</tissue>
    </source>
</reference>
<accession>A0A5B7IX44</accession>
<evidence type="ECO:0000313" key="2">
    <source>
        <dbReference type="EMBL" id="MPC86823.1"/>
    </source>
</evidence>
<evidence type="ECO:0000313" key="3">
    <source>
        <dbReference type="Proteomes" id="UP000324222"/>
    </source>
</evidence>
<gene>
    <name evidence="2" type="ORF">E2C01_081659</name>
</gene>
<keyword evidence="3" id="KW-1185">Reference proteome</keyword>
<proteinExistence type="predicted"/>
<comment type="caution">
    <text evidence="2">The sequence shown here is derived from an EMBL/GenBank/DDBJ whole genome shotgun (WGS) entry which is preliminary data.</text>
</comment>
<sequence>MGFEKCVWEREAEITEEKQEGVVSLQRGFSRVIFDTRRRDAAIGEERNCRRLGEDDASLSTASLFMRTSRCDNTPGLVPSRPITRTPKQERESKPQKLHSAGI</sequence>
<protein>
    <submittedName>
        <fullName evidence="2">Uncharacterized protein</fullName>
    </submittedName>
</protein>
<organism evidence="2 3">
    <name type="scientific">Portunus trituberculatus</name>
    <name type="common">Swimming crab</name>
    <name type="synonym">Neptunus trituberculatus</name>
    <dbReference type="NCBI Taxonomy" id="210409"/>
    <lineage>
        <taxon>Eukaryota</taxon>
        <taxon>Metazoa</taxon>
        <taxon>Ecdysozoa</taxon>
        <taxon>Arthropoda</taxon>
        <taxon>Crustacea</taxon>
        <taxon>Multicrustacea</taxon>
        <taxon>Malacostraca</taxon>
        <taxon>Eumalacostraca</taxon>
        <taxon>Eucarida</taxon>
        <taxon>Decapoda</taxon>
        <taxon>Pleocyemata</taxon>
        <taxon>Brachyura</taxon>
        <taxon>Eubrachyura</taxon>
        <taxon>Portunoidea</taxon>
        <taxon>Portunidae</taxon>
        <taxon>Portuninae</taxon>
        <taxon>Portunus</taxon>
    </lineage>
</organism>
<dbReference type="AlphaFoldDB" id="A0A5B7IX44"/>
<dbReference type="Proteomes" id="UP000324222">
    <property type="component" value="Unassembled WGS sequence"/>
</dbReference>
<feature type="region of interest" description="Disordered" evidence="1">
    <location>
        <begin position="70"/>
        <end position="103"/>
    </location>
</feature>
<evidence type="ECO:0000256" key="1">
    <source>
        <dbReference type="SAM" id="MobiDB-lite"/>
    </source>
</evidence>